<reference evidence="3 4" key="1">
    <citation type="submission" date="2013-06" db="EMBL/GenBank/DDBJ databases">
        <title>Whole genome shotgun sequence of Bacillus selenatarsenatis SF-1.</title>
        <authorList>
            <person name="Kuroda M."/>
            <person name="Sei K."/>
            <person name="Yamashita M."/>
            <person name="Ike M."/>
        </authorList>
    </citation>
    <scope>NUCLEOTIDE SEQUENCE [LARGE SCALE GENOMIC DNA]</scope>
    <source>
        <strain evidence="3 4">SF-1</strain>
    </source>
</reference>
<dbReference type="Gene3D" id="3.40.250.10">
    <property type="entry name" value="Rhodanese-like domain"/>
    <property type="match status" value="1"/>
</dbReference>
<comment type="caution">
    <text evidence="3">The sequence shown here is derived from an EMBL/GenBank/DDBJ whole genome shotgun (WGS) entry which is preliminary data.</text>
</comment>
<feature type="domain" description="Rhodanese" evidence="2">
    <location>
        <begin position="36"/>
        <end position="120"/>
    </location>
</feature>
<dbReference type="EMBL" id="BASE01000080">
    <property type="protein sequence ID" value="GAM15345.1"/>
    <property type="molecule type" value="Genomic_DNA"/>
</dbReference>
<keyword evidence="1" id="KW-0732">Signal</keyword>
<dbReference type="InterPro" id="IPR001763">
    <property type="entry name" value="Rhodanese-like_dom"/>
</dbReference>
<dbReference type="SMART" id="SM00450">
    <property type="entry name" value="RHOD"/>
    <property type="match status" value="1"/>
</dbReference>
<evidence type="ECO:0000256" key="1">
    <source>
        <dbReference type="SAM" id="SignalP"/>
    </source>
</evidence>
<keyword evidence="4" id="KW-1185">Reference proteome</keyword>
<dbReference type="PANTHER" id="PTHR43031:SF1">
    <property type="entry name" value="PYRIDINE NUCLEOTIDE-DISULPHIDE OXIDOREDUCTASE"/>
    <property type="match status" value="1"/>
</dbReference>
<proteinExistence type="predicted"/>
<evidence type="ECO:0000313" key="4">
    <source>
        <dbReference type="Proteomes" id="UP000031014"/>
    </source>
</evidence>
<gene>
    <name evidence="3" type="ORF">SAMD00020551_3502</name>
</gene>
<dbReference type="RefSeq" id="WP_041967008.1">
    <property type="nucleotide sequence ID" value="NZ_BASE01000080.1"/>
</dbReference>
<dbReference type="PROSITE" id="PS51257">
    <property type="entry name" value="PROKAR_LIPOPROTEIN"/>
    <property type="match status" value="1"/>
</dbReference>
<dbReference type="STRING" id="1321606.SAMD00020551_3502"/>
<dbReference type="Proteomes" id="UP000031014">
    <property type="component" value="Unassembled WGS sequence"/>
</dbReference>
<feature type="chain" id="PRO_5039662879" evidence="1">
    <location>
        <begin position="20"/>
        <end position="121"/>
    </location>
</feature>
<evidence type="ECO:0000313" key="3">
    <source>
        <dbReference type="EMBL" id="GAM15345.1"/>
    </source>
</evidence>
<dbReference type="OrthoDB" id="9800872at2"/>
<dbReference type="SUPFAM" id="SSF52821">
    <property type="entry name" value="Rhodanese/Cell cycle control phosphatase"/>
    <property type="match status" value="1"/>
</dbReference>
<dbReference type="PROSITE" id="PS50206">
    <property type="entry name" value="RHODANESE_3"/>
    <property type="match status" value="1"/>
</dbReference>
<dbReference type="PANTHER" id="PTHR43031">
    <property type="entry name" value="FAD-DEPENDENT OXIDOREDUCTASE"/>
    <property type="match status" value="1"/>
</dbReference>
<accession>A0A0A8X5V1</accession>
<organism evidence="3 4">
    <name type="scientific">Mesobacillus selenatarsenatis (strain DSM 18680 / JCM 14380 / FERM P-15431 / SF-1)</name>
    <dbReference type="NCBI Taxonomy" id="1321606"/>
    <lineage>
        <taxon>Bacteria</taxon>
        <taxon>Bacillati</taxon>
        <taxon>Bacillota</taxon>
        <taxon>Bacilli</taxon>
        <taxon>Bacillales</taxon>
        <taxon>Bacillaceae</taxon>
        <taxon>Mesobacillus</taxon>
    </lineage>
</organism>
<dbReference type="FunFam" id="3.40.250.10:FF:000049">
    <property type="entry name" value="Phage shock protein E"/>
    <property type="match status" value="1"/>
</dbReference>
<dbReference type="InterPro" id="IPR050229">
    <property type="entry name" value="GlpE_sulfurtransferase"/>
</dbReference>
<feature type="signal peptide" evidence="1">
    <location>
        <begin position="1"/>
        <end position="19"/>
    </location>
</feature>
<dbReference type="Pfam" id="PF00581">
    <property type="entry name" value="Rhodanese"/>
    <property type="match status" value="1"/>
</dbReference>
<evidence type="ECO:0000259" key="2">
    <source>
        <dbReference type="PROSITE" id="PS50206"/>
    </source>
</evidence>
<dbReference type="GO" id="GO:0004792">
    <property type="term" value="F:thiosulfate-cyanide sulfurtransferase activity"/>
    <property type="evidence" value="ECO:0007669"/>
    <property type="project" value="InterPro"/>
</dbReference>
<dbReference type="AlphaFoldDB" id="A0A0A8X5V1"/>
<protein>
    <submittedName>
        <fullName evidence="3">Rhodanese-like domain protein</fullName>
    </submittedName>
</protein>
<dbReference type="InterPro" id="IPR036873">
    <property type="entry name" value="Rhodanese-like_dom_sf"/>
</dbReference>
<dbReference type="CDD" id="cd00158">
    <property type="entry name" value="RHOD"/>
    <property type="match status" value="1"/>
</dbReference>
<sequence length="121" mass="13250">MKKLFAAFMLILLITGCSSGGSYTDVSVDEAKELIDSGDAQVLDVRTPEEFAAGHIPGAKLVPLQVIESMLSELDKDQKYLVVCRSGNRSTQASGILVENGFKNIYNMTGGMNEWKFEIEK</sequence>
<dbReference type="InterPro" id="IPR001307">
    <property type="entry name" value="Thiosulphate_STrfase_CS"/>
</dbReference>
<name>A0A0A8X5V1_MESS1</name>
<dbReference type="PROSITE" id="PS00380">
    <property type="entry name" value="RHODANESE_1"/>
    <property type="match status" value="1"/>
</dbReference>